<organism evidence="2 3">
    <name type="scientific">Rosistilla oblonga</name>
    <dbReference type="NCBI Taxonomy" id="2527990"/>
    <lineage>
        <taxon>Bacteria</taxon>
        <taxon>Pseudomonadati</taxon>
        <taxon>Planctomycetota</taxon>
        <taxon>Planctomycetia</taxon>
        <taxon>Pirellulales</taxon>
        <taxon>Pirellulaceae</taxon>
        <taxon>Rosistilla</taxon>
    </lineage>
</organism>
<dbReference type="PANTHER" id="PTHR30093:SF2">
    <property type="entry name" value="TYPE II SECRETION SYSTEM PROTEIN H"/>
    <property type="match status" value="1"/>
</dbReference>
<dbReference type="Proteomes" id="UP000316770">
    <property type="component" value="Chromosome"/>
</dbReference>
<protein>
    <submittedName>
        <fullName evidence="2">Type II secretion system protein G</fullName>
    </submittedName>
</protein>
<dbReference type="InterPro" id="IPR045584">
    <property type="entry name" value="Pilin-like"/>
</dbReference>
<dbReference type="NCBIfam" id="TIGR02532">
    <property type="entry name" value="IV_pilin_GFxxxE"/>
    <property type="match status" value="1"/>
</dbReference>
<keyword evidence="3" id="KW-1185">Reference proteome</keyword>
<gene>
    <name evidence="2" type="primary">xcpT_3</name>
    <name evidence="2" type="ORF">Mal33_20180</name>
</gene>
<dbReference type="Pfam" id="PF07596">
    <property type="entry name" value="SBP_bac_10"/>
    <property type="match status" value="1"/>
</dbReference>
<feature type="domain" description="DUF1559" evidence="1">
    <location>
        <begin position="33"/>
        <end position="307"/>
    </location>
</feature>
<evidence type="ECO:0000313" key="3">
    <source>
        <dbReference type="Proteomes" id="UP000316770"/>
    </source>
</evidence>
<evidence type="ECO:0000313" key="2">
    <source>
        <dbReference type="EMBL" id="QDV56039.1"/>
    </source>
</evidence>
<accession>A0A518ISI1</accession>
<dbReference type="InterPro" id="IPR027558">
    <property type="entry name" value="Pre_pil_HX9DG_C"/>
</dbReference>
<evidence type="ECO:0000259" key="1">
    <source>
        <dbReference type="Pfam" id="PF07596"/>
    </source>
</evidence>
<dbReference type="EMBL" id="CP036318">
    <property type="protein sequence ID" value="QDV56039.1"/>
    <property type="molecule type" value="Genomic_DNA"/>
</dbReference>
<dbReference type="AlphaFoldDB" id="A0A518ISI1"/>
<reference evidence="2 3" key="1">
    <citation type="submission" date="2019-02" db="EMBL/GenBank/DDBJ databases">
        <title>Deep-cultivation of Planctomycetes and their phenomic and genomic characterization uncovers novel biology.</title>
        <authorList>
            <person name="Wiegand S."/>
            <person name="Jogler M."/>
            <person name="Boedeker C."/>
            <person name="Pinto D."/>
            <person name="Vollmers J."/>
            <person name="Rivas-Marin E."/>
            <person name="Kohn T."/>
            <person name="Peeters S.H."/>
            <person name="Heuer A."/>
            <person name="Rast P."/>
            <person name="Oberbeckmann S."/>
            <person name="Bunk B."/>
            <person name="Jeske O."/>
            <person name="Meyerdierks A."/>
            <person name="Storesund J.E."/>
            <person name="Kallscheuer N."/>
            <person name="Luecker S."/>
            <person name="Lage O.M."/>
            <person name="Pohl T."/>
            <person name="Merkel B.J."/>
            <person name="Hornburger P."/>
            <person name="Mueller R.-W."/>
            <person name="Bruemmer F."/>
            <person name="Labrenz M."/>
            <person name="Spormann A.M."/>
            <person name="Op den Camp H."/>
            <person name="Overmann J."/>
            <person name="Amann R."/>
            <person name="Jetten M.S.M."/>
            <person name="Mascher T."/>
            <person name="Medema M.H."/>
            <person name="Devos D.P."/>
            <person name="Kaster A.-K."/>
            <person name="Ovreas L."/>
            <person name="Rohde M."/>
            <person name="Galperin M.Y."/>
            <person name="Jogler C."/>
        </authorList>
    </citation>
    <scope>NUCLEOTIDE SEQUENCE [LARGE SCALE GENOMIC DNA]</scope>
    <source>
        <strain evidence="2 3">Mal33</strain>
    </source>
</reference>
<dbReference type="NCBIfam" id="TIGR04294">
    <property type="entry name" value="pre_pil_HX9DG"/>
    <property type="match status" value="1"/>
</dbReference>
<dbReference type="InterPro" id="IPR012902">
    <property type="entry name" value="N_methyl_site"/>
</dbReference>
<sequence>MSKRSRMGFTLVELLVVIAIIGILVGLLLPAVQAAREAARRMQCSNNLKNVALACHNYHDTYKTFPTGWVNQTLPTMTTAEAKWSWGALILPFIEQAPLHDQLNIGGNRIGVDLLNTTTRAMMQIPISTFKCPSDIAPDLNTETYRKLRDTAGTEYEVAGSNYIGTNSVGNAIINGVMGGVSGGTGASGHQGLFLENTGVRFRDITDGTSNTLMFGERRWQHKVSTTGGVLYDGAANVFGVRHTDTSSLTALNQSLGSAIGTSRGRINYSLGVQDVANVSFSSFHPGGAQFALADGSVKFVTDTVDFSGNAAQENTDPALVNSVYEKMIARDDGQPFQMP</sequence>
<name>A0A518ISI1_9BACT</name>
<dbReference type="SUPFAM" id="SSF54523">
    <property type="entry name" value="Pili subunits"/>
    <property type="match status" value="1"/>
</dbReference>
<dbReference type="Gene3D" id="3.30.700.10">
    <property type="entry name" value="Glycoprotein, Type 4 Pilin"/>
    <property type="match status" value="1"/>
</dbReference>
<dbReference type="PANTHER" id="PTHR30093">
    <property type="entry name" value="GENERAL SECRETION PATHWAY PROTEIN G"/>
    <property type="match status" value="1"/>
</dbReference>
<dbReference type="Pfam" id="PF07963">
    <property type="entry name" value="N_methyl"/>
    <property type="match status" value="1"/>
</dbReference>
<proteinExistence type="predicted"/>
<dbReference type="InterPro" id="IPR011453">
    <property type="entry name" value="DUF1559"/>
</dbReference>